<keyword evidence="1" id="KW-0677">Repeat</keyword>
<evidence type="ECO:0000313" key="2">
    <source>
        <dbReference type="EMBL" id="GFH12607.1"/>
    </source>
</evidence>
<dbReference type="InterPro" id="IPR001646">
    <property type="entry name" value="5peptide_repeat"/>
</dbReference>
<protein>
    <recommendedName>
        <fullName evidence="4">Pentapeptide repeat-containing protein</fullName>
    </recommendedName>
</protein>
<dbReference type="Pfam" id="PF00805">
    <property type="entry name" value="Pentapeptide"/>
    <property type="match status" value="2"/>
</dbReference>
<dbReference type="PANTHER" id="PTHR47485:SF1">
    <property type="entry name" value="THYLAKOID LUMENAL 17.4 KDA PROTEIN, CHLOROPLASTIC"/>
    <property type="match status" value="1"/>
</dbReference>
<organism evidence="2 3">
    <name type="scientific">Haematococcus lacustris</name>
    <name type="common">Green alga</name>
    <name type="synonym">Haematococcus pluvialis</name>
    <dbReference type="NCBI Taxonomy" id="44745"/>
    <lineage>
        <taxon>Eukaryota</taxon>
        <taxon>Viridiplantae</taxon>
        <taxon>Chlorophyta</taxon>
        <taxon>core chlorophytes</taxon>
        <taxon>Chlorophyceae</taxon>
        <taxon>CS clade</taxon>
        <taxon>Chlamydomonadales</taxon>
        <taxon>Haematococcaceae</taxon>
        <taxon>Haematococcus</taxon>
    </lineage>
</organism>
<dbReference type="PANTHER" id="PTHR47485">
    <property type="entry name" value="THYLAKOID LUMENAL 17.4 KDA PROTEIN, CHLOROPLASTIC"/>
    <property type="match status" value="1"/>
</dbReference>
<evidence type="ECO:0008006" key="4">
    <source>
        <dbReference type="Google" id="ProtNLM"/>
    </source>
</evidence>
<gene>
    <name evidence="2" type="ORF">HaLaN_08322</name>
</gene>
<keyword evidence="3" id="KW-1185">Reference proteome</keyword>
<evidence type="ECO:0000313" key="3">
    <source>
        <dbReference type="Proteomes" id="UP000485058"/>
    </source>
</evidence>
<accession>A0A699YQI4</accession>
<sequence>MITFQSPQTVQPRNGRRAVERACHAIPSTRAEMEASSGAMTEALVDVRGCDFSGLDLRKKVMSGVILEEADFSRANLSGVQMSRADARGAKLVDTNFTDVNGYGTLFDGADLRGANFENSMLSNASFGKFQGKWAELGGAHFEGALLSSSDIGRICENPTLDEDTRKYELGCRGAR</sequence>
<dbReference type="SUPFAM" id="SSF141571">
    <property type="entry name" value="Pentapeptide repeat-like"/>
    <property type="match status" value="1"/>
</dbReference>
<evidence type="ECO:0000256" key="1">
    <source>
        <dbReference type="ARBA" id="ARBA00022737"/>
    </source>
</evidence>
<dbReference type="AlphaFoldDB" id="A0A699YQI4"/>
<dbReference type="Gene3D" id="2.160.20.80">
    <property type="entry name" value="E3 ubiquitin-protein ligase SopA"/>
    <property type="match status" value="1"/>
</dbReference>
<name>A0A699YQI4_HAELA</name>
<dbReference type="EMBL" id="BLLF01000520">
    <property type="protein sequence ID" value="GFH12607.1"/>
    <property type="molecule type" value="Genomic_DNA"/>
</dbReference>
<reference evidence="2 3" key="1">
    <citation type="submission" date="2020-02" db="EMBL/GenBank/DDBJ databases">
        <title>Draft genome sequence of Haematococcus lacustris strain NIES-144.</title>
        <authorList>
            <person name="Morimoto D."/>
            <person name="Nakagawa S."/>
            <person name="Yoshida T."/>
            <person name="Sawayama S."/>
        </authorList>
    </citation>
    <scope>NUCLEOTIDE SEQUENCE [LARGE SCALE GENOMIC DNA]</scope>
    <source>
        <strain evidence="2 3">NIES-144</strain>
    </source>
</reference>
<comment type="caution">
    <text evidence="2">The sequence shown here is derived from an EMBL/GenBank/DDBJ whole genome shotgun (WGS) entry which is preliminary data.</text>
</comment>
<dbReference type="Proteomes" id="UP000485058">
    <property type="component" value="Unassembled WGS sequence"/>
</dbReference>
<proteinExistence type="predicted"/>